<dbReference type="Gene3D" id="3.80.10.10">
    <property type="entry name" value="Ribonuclease Inhibitor"/>
    <property type="match status" value="2"/>
</dbReference>
<dbReference type="SUPFAM" id="SSF52047">
    <property type="entry name" value="RNI-like"/>
    <property type="match status" value="2"/>
</dbReference>
<dbReference type="AlphaFoldDB" id="A0AAD4Y7V2"/>
<evidence type="ECO:0000259" key="4">
    <source>
        <dbReference type="Pfam" id="PF07859"/>
    </source>
</evidence>
<keyword evidence="6" id="KW-1185">Reference proteome</keyword>
<protein>
    <recommendedName>
        <fullName evidence="4">Alpha/beta hydrolase fold-3 domain-containing protein</fullName>
    </recommendedName>
</protein>
<keyword evidence="2" id="KW-0677">Repeat</keyword>
<dbReference type="FunFam" id="3.80.10.10:FF:000354">
    <property type="entry name" value="Melanoma antigen preferentially expressed in tumors"/>
    <property type="match status" value="1"/>
</dbReference>
<dbReference type="InterPro" id="IPR013094">
    <property type="entry name" value="AB_hydrolase_3"/>
</dbReference>
<dbReference type="InterPro" id="IPR054709">
    <property type="entry name" value="CFAP107"/>
</dbReference>
<dbReference type="GO" id="GO:0030317">
    <property type="term" value="P:flagellated sperm motility"/>
    <property type="evidence" value="ECO:0007669"/>
    <property type="project" value="InterPro"/>
</dbReference>
<dbReference type="GO" id="GO:0016787">
    <property type="term" value="F:hydrolase activity"/>
    <property type="evidence" value="ECO:0007669"/>
    <property type="project" value="InterPro"/>
</dbReference>
<feature type="transmembrane region" description="Helical" evidence="3">
    <location>
        <begin position="6"/>
        <end position="28"/>
    </location>
</feature>
<dbReference type="InterPro" id="IPR032675">
    <property type="entry name" value="LRR_dom_sf"/>
</dbReference>
<dbReference type="InterPro" id="IPR050694">
    <property type="entry name" value="LRRC14/PRAME"/>
</dbReference>
<evidence type="ECO:0000256" key="3">
    <source>
        <dbReference type="SAM" id="Phobius"/>
    </source>
</evidence>
<keyword evidence="3" id="KW-1133">Transmembrane helix</keyword>
<proteinExistence type="predicted"/>
<dbReference type="GO" id="GO:0005737">
    <property type="term" value="C:cytoplasm"/>
    <property type="evidence" value="ECO:0007669"/>
    <property type="project" value="TreeGrafter"/>
</dbReference>
<accession>A0AAD4Y7V2</accession>
<reference evidence="5" key="1">
    <citation type="submission" date="2022-03" db="EMBL/GenBank/DDBJ databases">
        <title>Genomic analyses of argali, domestic sheep and their hybrids provide insights into chromosomal evolution, heterosis and genetic basis of agronomic traits.</title>
        <authorList>
            <person name="Li M."/>
        </authorList>
    </citation>
    <scope>NUCLEOTIDE SEQUENCE</scope>
    <source>
        <strain evidence="5">CAU-MHL-2022a</strain>
        <tissue evidence="5">Skin</tissue>
    </source>
</reference>
<dbReference type="Pfam" id="PF22595">
    <property type="entry name" value="CFAP107"/>
    <property type="match status" value="1"/>
</dbReference>
<dbReference type="EMBL" id="JAKZEL010000015">
    <property type="protein sequence ID" value="KAI4536756.1"/>
    <property type="molecule type" value="Genomic_DNA"/>
</dbReference>
<keyword evidence="3" id="KW-0812">Transmembrane</keyword>
<feature type="domain" description="Alpha/beta hydrolase fold-3" evidence="4">
    <location>
        <begin position="114"/>
        <end position="259"/>
    </location>
</feature>
<name>A0AAD4Y7V2_OVIAM</name>
<comment type="caution">
    <text evidence="5">The sequence shown here is derived from an EMBL/GenBank/DDBJ whole genome shotgun (WGS) entry which is preliminary data.</text>
</comment>
<dbReference type="Proteomes" id="UP001214576">
    <property type="component" value="Unassembled WGS sequence"/>
</dbReference>
<dbReference type="PANTHER" id="PTHR14224">
    <property type="entry name" value="SIMILAR TO PREFERENTIALLY EXPRESSED ANTIGEN IN MELANOMA-LIKE 3"/>
    <property type="match status" value="1"/>
</dbReference>
<dbReference type="Gene3D" id="3.40.50.1820">
    <property type="entry name" value="alpha/beta hydrolase"/>
    <property type="match status" value="1"/>
</dbReference>
<dbReference type="InterPro" id="IPR029058">
    <property type="entry name" value="AB_hydrolase_fold"/>
</dbReference>
<keyword evidence="3" id="KW-0472">Membrane</keyword>
<evidence type="ECO:0000256" key="2">
    <source>
        <dbReference type="ARBA" id="ARBA00022737"/>
    </source>
</evidence>
<feature type="transmembrane region" description="Helical" evidence="3">
    <location>
        <begin position="40"/>
        <end position="59"/>
    </location>
</feature>
<gene>
    <name evidence="5" type="ORF">MG293_012959</name>
</gene>
<sequence length="1063" mass="120425">MQLIQYTRVTACVASVGVGLWVVGNHFLTTDIPAAISHPVRLWVFNCIFQLLITWGMIFEKLRICSMPQFVRFVHDLPPLRKHPDVVVKDLRFGTIPVKLYQPKASTSGLRPGIVFFHGGGGILGSLKTHHGICCNLCKKSDAVVLAVGYRMMPKHKFPVIVTDCMVGTIHFLKSLNTYGVDPARVIVCGDSVGGAVATVLCQKFVDRSDLPKIRAQILIYSTLQSLDFQSPSYQQNKNIPLLSQNLIFYCWCGYLDISPSWRSAVLKGTHLPAEVWEKYRKWLGAENIPDKFKKRGYLPVSREPLNEAAYLETKIILDVMNSPLIADNEVVSRLPEACIVSCEYDVLRDDSLLYKKSCKSMDSAIIWFSSRVPVVHFTKATEKTPQTIYRKEYIPFPGHRPDQISRWYSKRRVEGLPYKHLITHHQEPSQRYLISTYDDHYNRHNYHPGLPELRTWNRHKLLWLPEKADFPLLGPPTNYGLYEQMKQKWLPPPEVTLRESIYTSSYPRPPAGEQFSSLPGTNPQSQVKLSVIFLQERGTSHPPGPGGGCLKSPLDSLSITKCWLRDSDLTHLSQSPDISQLNSLDLSRVTMTDFRPELLQVLLEKVAATLQDLDLDVCGITDSQLEACLPALSRCSQLRRSETLMAMVQAWPFARLPLGGLMKKPHQETLEAVLDGLDVLLAQEVYPRKCKLRVLDLRNTGQDFWNMWSGDKSHVSSSSLMASVAKNMSRTKHSLAPLEMYVDLCLKEKTWSKCITYLFSWVEQRKGSIHLCCKKMKIVSRSKDTIKKVFRIVKLDCIQEVELNFTQKLSTLAKFAPLLGKMSNVQKLILSPIHRSAAEEQDHQALLQFTSQILRLQYLRYLRMEGPSFLEGRLNQMLRCLKIPLYNISITNCLLTESDLTHLSQSPKICQLKGLNLSGVTLTNFCPKLIQGLLEKVAGTLEELNLNLCGIMDSLLTVLVPALSCCSQLRVFSMCGNLISMAVLENLLRHTDGLSALRLEFYPAPRESYSSLGILHQERLAQLKAELWQLLTDLGRPRKIWISPSPCPYCGEDVCDHLNHNA</sequence>
<dbReference type="SUPFAM" id="SSF53474">
    <property type="entry name" value="alpha/beta-Hydrolases"/>
    <property type="match status" value="1"/>
</dbReference>
<dbReference type="Pfam" id="PF07859">
    <property type="entry name" value="Abhydrolase_3"/>
    <property type="match status" value="1"/>
</dbReference>
<evidence type="ECO:0000256" key="1">
    <source>
        <dbReference type="ARBA" id="ARBA00022614"/>
    </source>
</evidence>
<evidence type="ECO:0000313" key="6">
    <source>
        <dbReference type="Proteomes" id="UP001214576"/>
    </source>
</evidence>
<evidence type="ECO:0000313" key="5">
    <source>
        <dbReference type="EMBL" id="KAI4536756.1"/>
    </source>
</evidence>
<organism evidence="5 6">
    <name type="scientific">Ovis ammon polii</name>
    <dbReference type="NCBI Taxonomy" id="230172"/>
    <lineage>
        <taxon>Eukaryota</taxon>
        <taxon>Metazoa</taxon>
        <taxon>Chordata</taxon>
        <taxon>Craniata</taxon>
        <taxon>Vertebrata</taxon>
        <taxon>Euteleostomi</taxon>
        <taxon>Mammalia</taxon>
        <taxon>Eutheria</taxon>
        <taxon>Laurasiatheria</taxon>
        <taxon>Artiodactyla</taxon>
        <taxon>Ruminantia</taxon>
        <taxon>Pecora</taxon>
        <taxon>Bovidae</taxon>
        <taxon>Caprinae</taxon>
        <taxon>Ovis</taxon>
    </lineage>
</organism>
<dbReference type="PANTHER" id="PTHR14224:SF107">
    <property type="match status" value="1"/>
</dbReference>
<keyword evidence="1" id="KW-0433">Leucine-rich repeat</keyword>